<proteinExistence type="predicted"/>
<feature type="domain" description="C2H2-type" evidence="12">
    <location>
        <begin position="387"/>
        <end position="414"/>
    </location>
</feature>
<evidence type="ECO:0000256" key="7">
    <source>
        <dbReference type="ARBA" id="ARBA00023125"/>
    </source>
</evidence>
<evidence type="ECO:0000256" key="9">
    <source>
        <dbReference type="ARBA" id="ARBA00023242"/>
    </source>
</evidence>
<evidence type="ECO:0000256" key="2">
    <source>
        <dbReference type="ARBA" id="ARBA00022723"/>
    </source>
</evidence>
<feature type="region of interest" description="Disordered" evidence="11">
    <location>
        <begin position="111"/>
        <end position="134"/>
    </location>
</feature>
<reference evidence="13 14" key="1">
    <citation type="submission" date="2016-03" db="EMBL/GenBank/DDBJ databases">
        <title>EvidentialGene: Evidence-directed Construction of Genes on Genomes.</title>
        <authorList>
            <person name="Gilbert D.G."/>
            <person name="Choi J.-H."/>
            <person name="Mockaitis K."/>
            <person name="Colbourne J."/>
            <person name="Pfrender M."/>
        </authorList>
    </citation>
    <scope>NUCLEOTIDE SEQUENCE [LARGE SCALE GENOMIC DNA]</scope>
    <source>
        <strain evidence="13 14">Xinb3</strain>
        <tissue evidence="13">Complete organism</tissue>
    </source>
</reference>
<dbReference type="GO" id="GO:0001228">
    <property type="term" value="F:DNA-binding transcription activator activity, RNA polymerase II-specific"/>
    <property type="evidence" value="ECO:0007669"/>
    <property type="project" value="TreeGrafter"/>
</dbReference>
<evidence type="ECO:0000256" key="11">
    <source>
        <dbReference type="SAM" id="MobiDB-lite"/>
    </source>
</evidence>
<dbReference type="PROSITE" id="PS50157">
    <property type="entry name" value="ZINC_FINGER_C2H2_2"/>
    <property type="match status" value="6"/>
</dbReference>
<keyword evidence="5" id="KW-0862">Zinc</keyword>
<feature type="region of interest" description="Disordered" evidence="11">
    <location>
        <begin position="45"/>
        <end position="64"/>
    </location>
</feature>
<dbReference type="FunFam" id="3.30.160.60:FF:000432">
    <property type="entry name" value="zinc finger protein Gfi-1b isoform X1"/>
    <property type="match status" value="1"/>
</dbReference>
<dbReference type="PANTHER" id="PTHR24393:SF138">
    <property type="entry name" value="IP01201P-RELATED"/>
    <property type="match status" value="1"/>
</dbReference>
<protein>
    <submittedName>
        <fullName evidence="13">Putative GFI-Pag-sens-B protein</fullName>
    </submittedName>
</protein>
<feature type="region of interest" description="Disordered" evidence="11">
    <location>
        <begin position="459"/>
        <end position="495"/>
    </location>
</feature>
<feature type="compositionally biased region" description="Low complexity" evidence="11">
    <location>
        <begin position="473"/>
        <end position="495"/>
    </location>
</feature>
<name>A0A162SJK2_9CRUS</name>
<dbReference type="OrthoDB" id="6155966at2759"/>
<keyword evidence="3" id="KW-0677">Repeat</keyword>
<dbReference type="Pfam" id="PF13912">
    <property type="entry name" value="zf-C2H2_6"/>
    <property type="match status" value="1"/>
</dbReference>
<feature type="domain" description="C2H2-type" evidence="12">
    <location>
        <begin position="443"/>
        <end position="471"/>
    </location>
</feature>
<dbReference type="PANTHER" id="PTHR24393">
    <property type="entry name" value="ZINC FINGER PROTEIN"/>
    <property type="match status" value="1"/>
</dbReference>
<feature type="domain" description="C2H2-type" evidence="12">
    <location>
        <begin position="296"/>
        <end position="324"/>
    </location>
</feature>
<gene>
    <name evidence="13" type="ORF">APZ42_011284</name>
</gene>
<feature type="region of interest" description="Disordered" evidence="11">
    <location>
        <begin position="510"/>
        <end position="538"/>
    </location>
</feature>
<feature type="domain" description="C2H2-type" evidence="12">
    <location>
        <begin position="415"/>
        <end position="442"/>
    </location>
</feature>
<feature type="domain" description="C2H2-type" evidence="12">
    <location>
        <begin position="325"/>
        <end position="358"/>
    </location>
</feature>
<feature type="compositionally biased region" description="Low complexity" evidence="11">
    <location>
        <begin position="230"/>
        <end position="243"/>
    </location>
</feature>
<dbReference type="Pfam" id="PF00096">
    <property type="entry name" value="zf-C2H2"/>
    <property type="match status" value="5"/>
</dbReference>
<dbReference type="FunFam" id="3.30.160.60:FF:000245">
    <property type="entry name" value="zinc finger protein Gfi-1"/>
    <property type="match status" value="1"/>
</dbReference>
<dbReference type="GO" id="GO:0005634">
    <property type="term" value="C:nucleus"/>
    <property type="evidence" value="ECO:0007669"/>
    <property type="project" value="UniProtKB-SubCell"/>
</dbReference>
<sequence length="614" mass="66855">MTPAGTQSLNDCHRLVKIIVGRQGHQGWVQTDMIVRPNVQTLLSPRSSSTAKMTDERPLCSEPQQSATRDLITAHHHFGMDRLLGNEKETPLAPQTTVIKTTTLWRPIALDTAESPPPQPASPTPSISSGDKMSTTRNFSVRSLLSESASYRQAKGDVVIIGETSGNYKNLGNINDITALNRRMNDALSRRLSLLSYGSFLPPDLANKNPFSPISPGGTNFLPFGIGLPSSASQQTSQQTSDSLFNLRRPPHNNNQQQQHPYSLECFHQRGGSASGGAAGANGGSVANGLNGSADFSCVKCEKMFSTPHGLEVHARRSHNGKRPFACDICNKTFGHEISLNQHRSVFCSRSLHNTEKVFECRQCGKTFKRSSTLSTHLLIHSDTRPYPCQYCGKRFHQKSDMKKHTYIHTGEKPHKCAVCGKAFSQSSNLITHSRKHTGYKPFACDHCGRAFQRKVDLRRHRESQHAELYPPTTVVATTSSHQQTTASSNNSSTSSIVTTATAVVTTTTSSASAALHQNHQQSDRHHHRGHSTVAASTPSASVVAAALAHFNSFHSSSNKDHLRALINSSEVKMAAAAAAAAGLPNFLTNHSAFIGQQQDFMAKHHLLQVNQSA</sequence>
<keyword evidence="14" id="KW-1185">Reference proteome</keyword>
<accession>A0A162SJK2</accession>
<dbReference type="InterPro" id="IPR013087">
    <property type="entry name" value="Znf_C2H2_type"/>
</dbReference>
<evidence type="ECO:0000256" key="3">
    <source>
        <dbReference type="ARBA" id="ARBA00022737"/>
    </source>
</evidence>
<keyword evidence="2" id="KW-0479">Metal-binding</keyword>
<dbReference type="FunFam" id="3.30.160.60:FF:000208">
    <property type="entry name" value="zinc finger protein Gfi-1b"/>
    <property type="match status" value="1"/>
</dbReference>
<keyword evidence="7" id="KW-0238">DNA-binding</keyword>
<dbReference type="EMBL" id="LRGB01000024">
    <property type="protein sequence ID" value="KZS21362.1"/>
    <property type="molecule type" value="Genomic_DNA"/>
</dbReference>
<evidence type="ECO:0000256" key="5">
    <source>
        <dbReference type="ARBA" id="ARBA00022833"/>
    </source>
</evidence>
<evidence type="ECO:0000256" key="1">
    <source>
        <dbReference type="ARBA" id="ARBA00004123"/>
    </source>
</evidence>
<dbReference type="FunFam" id="3.30.160.60:FF:000446">
    <property type="entry name" value="Zinc finger protein"/>
    <property type="match status" value="1"/>
</dbReference>
<dbReference type="PROSITE" id="PS00028">
    <property type="entry name" value="ZINC_FINGER_C2H2_1"/>
    <property type="match status" value="5"/>
</dbReference>
<evidence type="ECO:0000313" key="14">
    <source>
        <dbReference type="Proteomes" id="UP000076858"/>
    </source>
</evidence>
<dbReference type="AlphaFoldDB" id="A0A162SJK2"/>
<dbReference type="Gene3D" id="3.30.160.60">
    <property type="entry name" value="Classic Zinc Finger"/>
    <property type="match status" value="5"/>
</dbReference>
<keyword evidence="8" id="KW-0804">Transcription</keyword>
<comment type="caution">
    <text evidence="13">The sequence shown here is derived from an EMBL/GenBank/DDBJ whole genome shotgun (WGS) entry which is preliminary data.</text>
</comment>
<evidence type="ECO:0000256" key="6">
    <source>
        <dbReference type="ARBA" id="ARBA00023015"/>
    </source>
</evidence>
<dbReference type="GO" id="GO:0000978">
    <property type="term" value="F:RNA polymerase II cis-regulatory region sequence-specific DNA binding"/>
    <property type="evidence" value="ECO:0007669"/>
    <property type="project" value="TreeGrafter"/>
</dbReference>
<dbReference type="FunFam" id="3.30.160.60:FF:000148">
    <property type="entry name" value="zinc finger protein Gfi-1"/>
    <property type="match status" value="1"/>
</dbReference>
<evidence type="ECO:0000313" key="13">
    <source>
        <dbReference type="EMBL" id="KZS21362.1"/>
    </source>
</evidence>
<keyword evidence="4 10" id="KW-0863">Zinc-finger</keyword>
<dbReference type="SUPFAM" id="SSF57667">
    <property type="entry name" value="beta-beta-alpha zinc fingers"/>
    <property type="match status" value="3"/>
</dbReference>
<comment type="subcellular location">
    <subcellularLocation>
        <location evidence="1">Nucleus</location>
    </subcellularLocation>
</comment>
<organism evidence="13 14">
    <name type="scientific">Daphnia magna</name>
    <dbReference type="NCBI Taxonomy" id="35525"/>
    <lineage>
        <taxon>Eukaryota</taxon>
        <taxon>Metazoa</taxon>
        <taxon>Ecdysozoa</taxon>
        <taxon>Arthropoda</taxon>
        <taxon>Crustacea</taxon>
        <taxon>Branchiopoda</taxon>
        <taxon>Diplostraca</taxon>
        <taxon>Cladocera</taxon>
        <taxon>Anomopoda</taxon>
        <taxon>Daphniidae</taxon>
        <taxon>Daphnia</taxon>
    </lineage>
</organism>
<keyword evidence="6" id="KW-0805">Transcription regulation</keyword>
<keyword evidence="9" id="KW-0539">Nucleus</keyword>
<evidence type="ECO:0000256" key="10">
    <source>
        <dbReference type="PROSITE-ProRule" id="PRU00042"/>
    </source>
</evidence>
<feature type="domain" description="C2H2-type" evidence="12">
    <location>
        <begin position="359"/>
        <end position="386"/>
    </location>
</feature>
<evidence type="ECO:0000256" key="4">
    <source>
        <dbReference type="ARBA" id="ARBA00022771"/>
    </source>
</evidence>
<evidence type="ECO:0000256" key="8">
    <source>
        <dbReference type="ARBA" id="ARBA00023163"/>
    </source>
</evidence>
<dbReference type="STRING" id="35525.A0A162SJK2"/>
<evidence type="ECO:0000259" key="12">
    <source>
        <dbReference type="PROSITE" id="PS50157"/>
    </source>
</evidence>
<dbReference type="SMART" id="SM00355">
    <property type="entry name" value="ZnF_C2H2"/>
    <property type="match status" value="6"/>
</dbReference>
<dbReference type="GO" id="GO:0008270">
    <property type="term" value="F:zinc ion binding"/>
    <property type="evidence" value="ECO:0007669"/>
    <property type="project" value="UniProtKB-KW"/>
</dbReference>
<dbReference type="InterPro" id="IPR036236">
    <property type="entry name" value="Znf_C2H2_sf"/>
</dbReference>
<feature type="region of interest" description="Disordered" evidence="11">
    <location>
        <begin position="227"/>
        <end position="259"/>
    </location>
</feature>
<dbReference type="GO" id="GO:0000122">
    <property type="term" value="P:negative regulation of transcription by RNA polymerase II"/>
    <property type="evidence" value="ECO:0007669"/>
    <property type="project" value="UniProtKB-ARBA"/>
</dbReference>
<dbReference type="Proteomes" id="UP000076858">
    <property type="component" value="Unassembled WGS sequence"/>
</dbReference>